<organism evidence="1 2">
    <name type="scientific">Lactobacillus helveticus</name>
    <name type="common">Lactobacillus suntoryeus</name>
    <dbReference type="NCBI Taxonomy" id="1587"/>
    <lineage>
        <taxon>Bacteria</taxon>
        <taxon>Bacillati</taxon>
        <taxon>Bacillota</taxon>
        <taxon>Bacilli</taxon>
        <taxon>Lactobacillales</taxon>
        <taxon>Lactobacillaceae</taxon>
        <taxon>Lactobacillus</taxon>
    </lineage>
</organism>
<evidence type="ECO:0000313" key="2">
    <source>
        <dbReference type="Proteomes" id="UP000267945"/>
    </source>
</evidence>
<sequence>MQAYSPDYIRDALVRFAYHSNAIEGNSLSLGQTEAIVLYDRVTFVNNKGVKLRDIYEASNQKDAFYLMLNMTNNNAELTIDNILKLQ</sequence>
<accession>A0A3S8SCF2</accession>
<dbReference type="Proteomes" id="UP000267945">
    <property type="component" value="Chromosome"/>
</dbReference>
<protein>
    <submittedName>
        <fullName evidence="1">Uncharacterized protein</fullName>
    </submittedName>
</protein>
<dbReference type="EMBL" id="CP019581">
    <property type="protein sequence ID" value="AZK91478.1"/>
    <property type="molecule type" value="Genomic_DNA"/>
</dbReference>
<evidence type="ECO:0000313" key="1">
    <source>
        <dbReference type="EMBL" id="AZK91478.1"/>
    </source>
</evidence>
<dbReference type="InterPro" id="IPR036597">
    <property type="entry name" value="Fido-like_dom_sf"/>
</dbReference>
<reference evidence="1 2" key="1">
    <citation type="submission" date="2017-02" db="EMBL/GenBank/DDBJ databases">
        <title>Complete genome sequence of Lactobacillus helveticus.</title>
        <authorList>
            <person name="Kim J.F."/>
            <person name="Chung Y."/>
            <person name="Kwak M."/>
        </authorList>
    </citation>
    <scope>NUCLEOTIDE SEQUENCE [LARGE SCALE GENOMIC DNA]</scope>
    <source>
        <strain evidence="1 2">LH5</strain>
    </source>
</reference>
<gene>
    <name evidence="1" type="ORF">LH5_01236</name>
</gene>
<dbReference type="Gene3D" id="1.10.3290.10">
    <property type="entry name" value="Fido-like domain"/>
    <property type="match status" value="1"/>
</dbReference>
<dbReference type="AlphaFoldDB" id="A0A3S8SCF2"/>
<dbReference type="GeneID" id="99757385"/>
<dbReference type="RefSeq" id="WP_041808836.1">
    <property type="nucleotide sequence ID" value="NZ_CP019581.1"/>
</dbReference>
<proteinExistence type="predicted"/>
<name>A0A3S8SCF2_LACHE</name>